<dbReference type="EMBL" id="CAAALY010006299">
    <property type="protein sequence ID" value="VEL09424.1"/>
    <property type="molecule type" value="Genomic_DNA"/>
</dbReference>
<dbReference type="Pfam" id="PF00071">
    <property type="entry name" value="Ras"/>
    <property type="match status" value="1"/>
</dbReference>
<keyword evidence="3" id="KW-1185">Reference proteome</keyword>
<dbReference type="GO" id="GO:0005525">
    <property type="term" value="F:GTP binding"/>
    <property type="evidence" value="ECO:0007669"/>
    <property type="project" value="InterPro"/>
</dbReference>
<dbReference type="GO" id="GO:0003924">
    <property type="term" value="F:GTPase activity"/>
    <property type="evidence" value="ECO:0007669"/>
    <property type="project" value="InterPro"/>
</dbReference>
<dbReference type="SMART" id="SM00174">
    <property type="entry name" value="RHO"/>
    <property type="match status" value="1"/>
</dbReference>
<dbReference type="SUPFAM" id="SSF52540">
    <property type="entry name" value="P-loop containing nucleoside triphosphate hydrolases"/>
    <property type="match status" value="1"/>
</dbReference>
<protein>
    <submittedName>
        <fullName evidence="2">Uncharacterized protein</fullName>
    </submittedName>
</protein>
<dbReference type="SMART" id="SM00175">
    <property type="entry name" value="RAB"/>
    <property type="match status" value="1"/>
</dbReference>
<dbReference type="InterPro" id="IPR027417">
    <property type="entry name" value="P-loop_NTPase"/>
</dbReference>
<dbReference type="FunFam" id="3.40.50.300:FF:001447">
    <property type="entry name" value="Ras-related protein Rab-1B"/>
    <property type="match status" value="1"/>
</dbReference>
<evidence type="ECO:0000256" key="1">
    <source>
        <dbReference type="ARBA" id="ARBA00006270"/>
    </source>
</evidence>
<sequence length="161" mass="18101">MYLICQERFRSMSRSYYHDAVGTLLVYDITNRDSYNALGQWLSDVRQLAGPGVVVVLVGNKKDLQETHGQVTHWEAKQFASENDLHFIETSALTGENVEDTFTQCTRSILVKLKTGELDPDRLGPVRHHVAKLASSGSVRPGQRIRPDSSSFPFRTNECSC</sequence>
<dbReference type="PRINTS" id="PR00449">
    <property type="entry name" value="RASTRNSFRMNG"/>
</dbReference>
<dbReference type="PROSITE" id="PS51421">
    <property type="entry name" value="RAS"/>
    <property type="match status" value="1"/>
</dbReference>
<evidence type="ECO:0000313" key="2">
    <source>
        <dbReference type="EMBL" id="VEL09424.1"/>
    </source>
</evidence>
<comment type="similarity">
    <text evidence="1">Belongs to the small GTPase superfamily. Rab family.</text>
</comment>
<dbReference type="PANTHER" id="PTHR47979">
    <property type="entry name" value="DRAB11-RELATED"/>
    <property type="match status" value="1"/>
</dbReference>
<dbReference type="Gene3D" id="3.40.50.300">
    <property type="entry name" value="P-loop containing nucleotide triphosphate hydrolases"/>
    <property type="match status" value="1"/>
</dbReference>
<dbReference type="InterPro" id="IPR005225">
    <property type="entry name" value="Small_GTP-bd"/>
</dbReference>
<organism evidence="2 3">
    <name type="scientific">Protopolystoma xenopodis</name>
    <dbReference type="NCBI Taxonomy" id="117903"/>
    <lineage>
        <taxon>Eukaryota</taxon>
        <taxon>Metazoa</taxon>
        <taxon>Spiralia</taxon>
        <taxon>Lophotrochozoa</taxon>
        <taxon>Platyhelminthes</taxon>
        <taxon>Monogenea</taxon>
        <taxon>Polyopisthocotylea</taxon>
        <taxon>Polystomatidea</taxon>
        <taxon>Polystomatidae</taxon>
        <taxon>Protopolystoma</taxon>
    </lineage>
</organism>
<reference evidence="2" key="1">
    <citation type="submission" date="2018-11" db="EMBL/GenBank/DDBJ databases">
        <authorList>
            <consortium name="Pathogen Informatics"/>
        </authorList>
    </citation>
    <scope>NUCLEOTIDE SEQUENCE</scope>
</reference>
<proteinExistence type="inferred from homology"/>
<gene>
    <name evidence="2" type="ORF">PXEA_LOCUS2864</name>
</gene>
<dbReference type="SMART" id="SM00173">
    <property type="entry name" value="RAS"/>
    <property type="match status" value="1"/>
</dbReference>
<dbReference type="OrthoDB" id="9989112at2759"/>
<dbReference type="InterPro" id="IPR050209">
    <property type="entry name" value="Rab_GTPases_membrane_traffic"/>
</dbReference>
<accession>A0A448WDX6</accession>
<dbReference type="AlphaFoldDB" id="A0A448WDX6"/>
<dbReference type="NCBIfam" id="TIGR00231">
    <property type="entry name" value="small_GTP"/>
    <property type="match status" value="1"/>
</dbReference>
<dbReference type="InterPro" id="IPR001806">
    <property type="entry name" value="Small_GTPase"/>
</dbReference>
<dbReference type="PROSITE" id="PS51419">
    <property type="entry name" value="RAB"/>
    <property type="match status" value="1"/>
</dbReference>
<comment type="caution">
    <text evidence="2">The sequence shown here is derived from an EMBL/GenBank/DDBJ whole genome shotgun (WGS) entry which is preliminary data.</text>
</comment>
<evidence type="ECO:0000313" key="3">
    <source>
        <dbReference type="Proteomes" id="UP000784294"/>
    </source>
</evidence>
<name>A0A448WDX6_9PLAT</name>
<dbReference type="Proteomes" id="UP000784294">
    <property type="component" value="Unassembled WGS sequence"/>
</dbReference>